<dbReference type="PANTHER" id="PTHR43329">
    <property type="entry name" value="EPOXIDE HYDROLASE"/>
    <property type="match status" value="1"/>
</dbReference>
<dbReference type="OrthoDB" id="2987348at2"/>
<name>A0A1V4CV17_9ACTN</name>
<dbReference type="InterPro" id="IPR029058">
    <property type="entry name" value="AB_hydrolase_fold"/>
</dbReference>
<comment type="caution">
    <text evidence="3">The sequence shown here is derived from an EMBL/GenBank/DDBJ whole genome shotgun (WGS) entry which is preliminary data.</text>
</comment>
<sequence length="293" mass="31422">MTELKYINANGLDFGYFEAGPADAPLALCLHGFPDSAHSWRHLLPALADAGYHAVAPFMRGYAPSGIPADGAYQAGAIAADANALHEAFGGDGDAVLIGHDWGAIAAYGATGSAPERWRRAVTMAVPPLGGVLADFFNYDYGQFKRSFYIFLFQTPLAEAGAAAHDMALIDGLWRDWSPGYKDAAEDIAHVKESLRDPDHLAAAIGYYRALFDPTRHVAAYAAEQEAVTGTGEVPTLYLHGADDGCIGADVVQGAVDHLPAGSRMELVDDTGHFLHLERPERINREVLTWLAE</sequence>
<dbReference type="SUPFAM" id="SSF53474">
    <property type="entry name" value="alpha/beta-Hydrolases"/>
    <property type="match status" value="1"/>
</dbReference>
<proteinExistence type="predicted"/>
<reference evidence="3" key="1">
    <citation type="submission" date="2016-12" db="EMBL/GenBank/DDBJ databases">
        <title>Genome sequence of Streptomyces antioxidans MUSC 164.</title>
        <authorList>
            <person name="Lee L.-H."/>
            <person name="Ser H.-L."/>
        </authorList>
    </citation>
    <scope>NUCLEOTIDE SEQUENCE [LARGE SCALE GENOMIC DNA]</scope>
    <source>
        <strain evidence="3">MUSC 164</strain>
    </source>
</reference>
<evidence type="ECO:0000313" key="4">
    <source>
        <dbReference type="Proteomes" id="UP000033615"/>
    </source>
</evidence>
<accession>A0A1V4CV17</accession>
<feature type="domain" description="AB hydrolase-1" evidence="2">
    <location>
        <begin position="28"/>
        <end position="280"/>
    </location>
</feature>
<dbReference type="InterPro" id="IPR000639">
    <property type="entry name" value="Epox_hydrolase-like"/>
</dbReference>
<dbReference type="RefSeq" id="WP_046086329.1">
    <property type="nucleotide sequence ID" value="NZ_LAKD02000120.1"/>
</dbReference>
<evidence type="ECO:0000256" key="1">
    <source>
        <dbReference type="ARBA" id="ARBA00022801"/>
    </source>
</evidence>
<dbReference type="Gene3D" id="3.40.50.1820">
    <property type="entry name" value="alpha/beta hydrolase"/>
    <property type="match status" value="1"/>
</dbReference>
<dbReference type="Pfam" id="PF00561">
    <property type="entry name" value="Abhydrolase_1"/>
    <property type="match status" value="1"/>
</dbReference>
<dbReference type="Proteomes" id="UP000033615">
    <property type="component" value="Unassembled WGS sequence"/>
</dbReference>
<dbReference type="EMBL" id="LAKD02000120">
    <property type="protein sequence ID" value="OPF71345.1"/>
    <property type="molecule type" value="Genomic_DNA"/>
</dbReference>
<evidence type="ECO:0000313" key="3">
    <source>
        <dbReference type="EMBL" id="OPF71345.1"/>
    </source>
</evidence>
<dbReference type="AlphaFoldDB" id="A0A1V4CV17"/>
<evidence type="ECO:0000259" key="2">
    <source>
        <dbReference type="Pfam" id="PF00561"/>
    </source>
</evidence>
<dbReference type="PRINTS" id="PR00412">
    <property type="entry name" value="EPOXHYDRLASE"/>
</dbReference>
<keyword evidence="1 3" id="KW-0378">Hydrolase</keyword>
<organism evidence="3 4">
    <name type="scientific">Streptomyces antioxidans</name>
    <dbReference type="NCBI Taxonomy" id="1507734"/>
    <lineage>
        <taxon>Bacteria</taxon>
        <taxon>Bacillati</taxon>
        <taxon>Actinomycetota</taxon>
        <taxon>Actinomycetes</taxon>
        <taxon>Kitasatosporales</taxon>
        <taxon>Streptomycetaceae</taxon>
        <taxon>Streptomyces</taxon>
    </lineage>
</organism>
<keyword evidence="4" id="KW-1185">Reference proteome</keyword>
<protein>
    <submittedName>
        <fullName evidence="3">Alpha/beta hydrolase</fullName>
    </submittedName>
</protein>
<dbReference type="InterPro" id="IPR000073">
    <property type="entry name" value="AB_hydrolase_1"/>
</dbReference>
<dbReference type="GO" id="GO:0016787">
    <property type="term" value="F:hydrolase activity"/>
    <property type="evidence" value="ECO:0007669"/>
    <property type="project" value="UniProtKB-KW"/>
</dbReference>
<gene>
    <name evidence="3" type="ORF">VT50_0234335</name>
</gene>